<gene>
    <name evidence="2" type="ORF">C0068_16385</name>
</gene>
<keyword evidence="1" id="KW-0812">Transmembrane</keyword>
<proteinExistence type="predicted"/>
<feature type="transmembrane region" description="Helical" evidence="1">
    <location>
        <begin position="37"/>
        <end position="57"/>
    </location>
</feature>
<dbReference type="Proteomes" id="UP000237222">
    <property type="component" value="Unassembled WGS sequence"/>
</dbReference>
<reference evidence="2 3" key="1">
    <citation type="submission" date="2018-01" db="EMBL/GenBank/DDBJ databases">
        <authorList>
            <person name="Yu X.-D."/>
        </authorList>
    </citation>
    <scope>NUCLEOTIDE SEQUENCE [LARGE SCALE GENOMIC DNA]</scope>
    <source>
        <strain evidence="2 3">ZX-21</strain>
    </source>
</reference>
<accession>A0A2S4HC03</accession>
<dbReference type="RefSeq" id="WP_103685557.1">
    <property type="nucleotide sequence ID" value="NZ_PQGG01000038.1"/>
</dbReference>
<organism evidence="2 3">
    <name type="scientific">Zhongshania marina</name>
    <dbReference type="NCBI Taxonomy" id="2304603"/>
    <lineage>
        <taxon>Bacteria</taxon>
        <taxon>Pseudomonadati</taxon>
        <taxon>Pseudomonadota</taxon>
        <taxon>Gammaproteobacteria</taxon>
        <taxon>Cellvibrionales</taxon>
        <taxon>Spongiibacteraceae</taxon>
        <taxon>Zhongshania</taxon>
    </lineage>
</organism>
<evidence type="ECO:0000256" key="1">
    <source>
        <dbReference type="SAM" id="Phobius"/>
    </source>
</evidence>
<evidence type="ECO:0000313" key="2">
    <source>
        <dbReference type="EMBL" id="POP51515.1"/>
    </source>
</evidence>
<dbReference type="AlphaFoldDB" id="A0A2S4HC03"/>
<keyword evidence="1" id="KW-1133">Transmembrane helix</keyword>
<keyword evidence="1" id="KW-0472">Membrane</keyword>
<feature type="transmembrane region" description="Helical" evidence="1">
    <location>
        <begin position="7"/>
        <end position="31"/>
    </location>
</feature>
<name>A0A2S4HC03_9GAMM</name>
<dbReference type="EMBL" id="PQGG01000038">
    <property type="protein sequence ID" value="POP51515.1"/>
    <property type="molecule type" value="Genomic_DNA"/>
</dbReference>
<protein>
    <submittedName>
        <fullName evidence="2">Uncharacterized protein</fullName>
    </submittedName>
</protein>
<comment type="caution">
    <text evidence="2">The sequence shown here is derived from an EMBL/GenBank/DDBJ whole genome shotgun (WGS) entry which is preliminary data.</text>
</comment>
<sequence>MKVHRSILFLIKFFLLVLLSIYIGIVWWLAIRVFQEHGVFSAVALALASTVFVKWGALPAVKRFLSKLE</sequence>
<evidence type="ECO:0000313" key="3">
    <source>
        <dbReference type="Proteomes" id="UP000237222"/>
    </source>
</evidence>